<dbReference type="STRING" id="1921549.GCA_900128825_00038"/>
<organism evidence="14 15">
    <name type="scientific">Buchnera aphidicola</name>
    <name type="common">Cinara strobi</name>
    <dbReference type="NCBI Taxonomy" id="1921549"/>
    <lineage>
        <taxon>Bacteria</taxon>
        <taxon>Pseudomonadati</taxon>
        <taxon>Pseudomonadota</taxon>
        <taxon>Gammaproteobacteria</taxon>
        <taxon>Enterobacterales</taxon>
        <taxon>Erwiniaceae</taxon>
        <taxon>Buchnera</taxon>
    </lineage>
</organism>
<comment type="catalytic activity">
    <reaction evidence="11">
        <text>a tRNA with a 3' CCA end + 2 CTP + ATP = a tRNA with a 3' CCACCA end + 3 diphosphate</text>
        <dbReference type="Rhea" id="RHEA:76235"/>
        <dbReference type="Rhea" id="RHEA-COMP:10468"/>
        <dbReference type="Rhea" id="RHEA-COMP:18655"/>
        <dbReference type="ChEBI" id="CHEBI:30616"/>
        <dbReference type="ChEBI" id="CHEBI:33019"/>
        <dbReference type="ChEBI" id="CHEBI:37563"/>
        <dbReference type="ChEBI" id="CHEBI:83071"/>
        <dbReference type="ChEBI" id="CHEBI:195187"/>
    </reaction>
</comment>
<proteinExistence type="inferred from homology"/>
<keyword evidence="3 11" id="KW-0819">tRNA processing</keyword>
<dbReference type="Pfam" id="PF12627">
    <property type="entry name" value="PolyA_pol_RNAbd"/>
    <property type="match status" value="1"/>
</dbReference>
<dbReference type="GO" id="GO:0160016">
    <property type="term" value="F:CCACCA tRNA nucleotidyltransferase activity"/>
    <property type="evidence" value="ECO:0007669"/>
    <property type="project" value="RHEA"/>
</dbReference>
<feature type="binding site" evidence="11">
    <location>
        <position position="91"/>
    </location>
    <ligand>
        <name>ATP</name>
        <dbReference type="ChEBI" id="CHEBI:30616"/>
    </ligand>
</feature>
<dbReference type="Proteomes" id="UP000271849">
    <property type="component" value="Chromosome"/>
</dbReference>
<keyword evidence="8 11" id="KW-0067">ATP-binding</keyword>
<feature type="binding site" evidence="11">
    <location>
        <position position="11"/>
    </location>
    <ligand>
        <name>CTP</name>
        <dbReference type="ChEBI" id="CHEBI:37563"/>
    </ligand>
</feature>
<dbReference type="EMBL" id="LR025085">
    <property type="protein sequence ID" value="VAX76249.1"/>
    <property type="molecule type" value="Genomic_DNA"/>
</dbReference>
<evidence type="ECO:0000256" key="4">
    <source>
        <dbReference type="ARBA" id="ARBA00022695"/>
    </source>
</evidence>
<evidence type="ECO:0000256" key="5">
    <source>
        <dbReference type="ARBA" id="ARBA00022723"/>
    </source>
</evidence>
<keyword evidence="5 11" id="KW-0479">Metal-binding</keyword>
<dbReference type="InterPro" id="IPR043519">
    <property type="entry name" value="NT_sf"/>
</dbReference>
<evidence type="ECO:0000256" key="6">
    <source>
        <dbReference type="ARBA" id="ARBA00022741"/>
    </source>
</evidence>
<dbReference type="Gene3D" id="1.10.3090.10">
    <property type="entry name" value="cca-adding enzyme, domain 2"/>
    <property type="match status" value="1"/>
</dbReference>
<dbReference type="Gene3D" id="3.30.460.10">
    <property type="entry name" value="Beta Polymerase, domain 2"/>
    <property type="match status" value="1"/>
</dbReference>
<dbReference type="GO" id="GO:0042245">
    <property type="term" value="P:RNA repair"/>
    <property type="evidence" value="ECO:0007669"/>
    <property type="project" value="UniProtKB-KW"/>
</dbReference>
<evidence type="ECO:0000256" key="7">
    <source>
        <dbReference type="ARBA" id="ARBA00022800"/>
    </source>
</evidence>
<keyword evidence="10 11" id="KW-0694">RNA-binding</keyword>
<keyword evidence="2 11" id="KW-0808">Transferase</keyword>
<dbReference type="InterPro" id="IPR050124">
    <property type="entry name" value="tRNA_CCA-adding_enzyme"/>
</dbReference>
<feature type="binding site" evidence="11">
    <location>
        <position position="23"/>
    </location>
    <ligand>
        <name>Mg(2+)</name>
        <dbReference type="ChEBI" id="CHEBI:18420"/>
    </ligand>
</feature>
<comment type="catalytic activity">
    <reaction evidence="11">
        <text>a tRNA precursor + 2 CTP + ATP = a tRNA with a 3' CCA end + 3 diphosphate</text>
        <dbReference type="Rhea" id="RHEA:14433"/>
        <dbReference type="Rhea" id="RHEA-COMP:10465"/>
        <dbReference type="Rhea" id="RHEA-COMP:10468"/>
        <dbReference type="ChEBI" id="CHEBI:30616"/>
        <dbReference type="ChEBI" id="CHEBI:33019"/>
        <dbReference type="ChEBI" id="CHEBI:37563"/>
        <dbReference type="ChEBI" id="CHEBI:74896"/>
        <dbReference type="ChEBI" id="CHEBI:83071"/>
        <dbReference type="EC" id="2.7.7.72"/>
    </reaction>
</comment>
<evidence type="ECO:0000256" key="11">
    <source>
        <dbReference type="HAMAP-Rule" id="MF_01262"/>
    </source>
</evidence>
<dbReference type="RefSeq" id="WP_158348908.1">
    <property type="nucleotide sequence ID" value="NZ_LR025085.1"/>
</dbReference>
<dbReference type="PANTHER" id="PTHR47545">
    <property type="entry name" value="MULTIFUNCTIONAL CCA PROTEIN"/>
    <property type="match status" value="1"/>
</dbReference>
<evidence type="ECO:0000259" key="13">
    <source>
        <dbReference type="Pfam" id="PF12627"/>
    </source>
</evidence>
<evidence type="ECO:0000256" key="3">
    <source>
        <dbReference type="ARBA" id="ARBA00022694"/>
    </source>
</evidence>
<dbReference type="SUPFAM" id="SSF81301">
    <property type="entry name" value="Nucleotidyltransferase"/>
    <property type="match status" value="1"/>
</dbReference>
<dbReference type="Pfam" id="PF01743">
    <property type="entry name" value="PolyA_pol"/>
    <property type="match status" value="1"/>
</dbReference>
<dbReference type="CDD" id="cd05398">
    <property type="entry name" value="NT_ClassII-CCAase"/>
    <property type="match status" value="1"/>
</dbReference>
<comment type="function">
    <text evidence="11">Catalyzes the addition and repair of the essential 3'-terminal CCA sequence in tRNAs without using a nucleic acid template. Adds these three nucleotides in the order of C, C, and A to the tRNA nucleotide-73, using CTP and ATP as substrates and producing inorganic pyrophosphate. tRNA 3'-terminal CCA addition is required both for tRNA processing and repair. Also involved in tRNA surveillance by mediating tandem CCA addition to generate a CCACCA at the 3' terminus of unstable tRNAs. While stable tRNAs receive only 3'-terminal CCA, unstable tRNAs are marked with CCACCA and rapidly degraded.</text>
</comment>
<dbReference type="EC" id="2.7.7.72" evidence="11"/>
<dbReference type="OrthoDB" id="9805698at2"/>
<evidence type="ECO:0000256" key="1">
    <source>
        <dbReference type="ARBA" id="ARBA00001946"/>
    </source>
</evidence>
<keyword evidence="4 11" id="KW-0548">Nucleotidyltransferase</keyword>
<evidence type="ECO:0000256" key="2">
    <source>
        <dbReference type="ARBA" id="ARBA00022679"/>
    </source>
</evidence>
<feature type="binding site" evidence="11">
    <location>
        <position position="137"/>
    </location>
    <ligand>
        <name>CTP</name>
        <dbReference type="ChEBI" id="CHEBI:37563"/>
    </ligand>
</feature>
<keyword evidence="7 11" id="KW-0692">RNA repair</keyword>
<comment type="cofactor">
    <cofactor evidence="1 11">
        <name>Mg(2+)</name>
        <dbReference type="ChEBI" id="CHEBI:18420"/>
    </cofactor>
</comment>
<protein>
    <recommendedName>
        <fullName evidence="11">CCA-adding enzyme</fullName>
        <ecNumber evidence="11">2.7.7.72</ecNumber>
    </recommendedName>
    <alternativeName>
        <fullName evidence="11">CCA tRNA nucleotidyltransferase</fullName>
    </alternativeName>
    <alternativeName>
        <fullName evidence="11">tRNA CCA-pyrophosphorylase</fullName>
    </alternativeName>
    <alternativeName>
        <fullName evidence="11">tRNA adenylyl-/cytidylyl- transferase</fullName>
    </alternativeName>
    <alternativeName>
        <fullName evidence="11">tRNA nucleotidyltransferase</fullName>
    </alternativeName>
    <alternativeName>
        <fullName evidence="11">tRNA-NT</fullName>
    </alternativeName>
</protein>
<feature type="binding site" evidence="11">
    <location>
        <position position="21"/>
    </location>
    <ligand>
        <name>Mg(2+)</name>
        <dbReference type="ChEBI" id="CHEBI:18420"/>
    </ligand>
</feature>
<feature type="binding site" evidence="11">
    <location>
        <position position="11"/>
    </location>
    <ligand>
        <name>ATP</name>
        <dbReference type="ChEBI" id="CHEBI:30616"/>
    </ligand>
</feature>
<feature type="binding site" evidence="11">
    <location>
        <position position="137"/>
    </location>
    <ligand>
        <name>ATP</name>
        <dbReference type="ChEBI" id="CHEBI:30616"/>
    </ligand>
</feature>
<evidence type="ECO:0000313" key="15">
    <source>
        <dbReference type="Proteomes" id="UP000271849"/>
    </source>
</evidence>
<keyword evidence="9 11" id="KW-0460">Magnesium</keyword>
<dbReference type="InterPro" id="IPR002646">
    <property type="entry name" value="PolA_pol_head_dom"/>
</dbReference>
<evidence type="ECO:0000313" key="14">
    <source>
        <dbReference type="EMBL" id="VAX76249.1"/>
    </source>
</evidence>
<gene>
    <name evidence="11 14" type="primary">cca</name>
    <name evidence="14" type="ORF">BUCINSTRO3249_0038</name>
</gene>
<comment type="miscellaneous">
    <text evidence="11">A single active site specifically recognizes both ATP and CTP and is responsible for their addition.</text>
</comment>
<dbReference type="GO" id="GO:0005524">
    <property type="term" value="F:ATP binding"/>
    <property type="evidence" value="ECO:0007669"/>
    <property type="project" value="UniProtKB-UniRule"/>
</dbReference>
<evidence type="ECO:0000259" key="12">
    <source>
        <dbReference type="Pfam" id="PF01743"/>
    </source>
</evidence>
<dbReference type="SUPFAM" id="SSF81891">
    <property type="entry name" value="Poly A polymerase C-terminal region-like"/>
    <property type="match status" value="1"/>
</dbReference>
<evidence type="ECO:0000256" key="8">
    <source>
        <dbReference type="ARBA" id="ARBA00022840"/>
    </source>
</evidence>
<feature type="domain" description="tRNA nucleotidyltransferase/poly(A) polymerase RNA and SrmB- binding" evidence="13">
    <location>
        <begin position="149"/>
        <end position="212"/>
    </location>
</feature>
<keyword evidence="6 11" id="KW-0547">Nucleotide-binding</keyword>
<dbReference type="InterPro" id="IPR012006">
    <property type="entry name" value="CCA_bact"/>
</dbReference>
<dbReference type="GO" id="GO:0004810">
    <property type="term" value="F:CCA tRNA nucleotidyltransferase activity"/>
    <property type="evidence" value="ECO:0007669"/>
    <property type="project" value="UniProtKB-UniRule"/>
</dbReference>
<feature type="domain" description="Poly A polymerase head" evidence="12">
    <location>
        <begin position="3"/>
        <end position="122"/>
    </location>
</feature>
<evidence type="ECO:0000256" key="9">
    <source>
        <dbReference type="ARBA" id="ARBA00022842"/>
    </source>
</evidence>
<feature type="binding site" evidence="11">
    <location>
        <position position="140"/>
    </location>
    <ligand>
        <name>CTP</name>
        <dbReference type="ChEBI" id="CHEBI:37563"/>
    </ligand>
</feature>
<comment type="similarity">
    <text evidence="11">Belongs to the tRNA nucleotidyltransferase/poly(A) polymerase family. Bacterial CCA-adding enzyme type 2 subfamily.</text>
</comment>
<name>A0A3B1E9B3_9GAMM</name>
<dbReference type="GO" id="GO:0001680">
    <property type="term" value="P:tRNA 3'-terminal CCA addition"/>
    <property type="evidence" value="ECO:0007669"/>
    <property type="project" value="UniProtKB-UniRule"/>
</dbReference>
<sequence length="410" mass="48660">MKIYLVGGAVRNRLLGFPINDRDWVVVGSSPQDMLKKKYQQVGKDFPVFIHPITHEEYALARTEKKNGLGYLGFLCNFSPNITLKEDLMRRDLTINSMAQDESGKIIDFFGGQKDIKRRVLRHVSSSFKEDPLRVLRVARFAAMLSHLGFYISKKTLSFMKSICNSKELLYLTPERIWKETYKGLCTPNPQVYFQVLHRCNALMYLFPEINYFYSREFSSVFANKYINIVNKSFIQLSRVSKKTQNVDIRLAYFFQFVGQIYFFSHMNKKNIFFCKNSVFLLNNLFKRLKVPKETQKFSILLCGFHYFLQTIEIQSSELIVNFFNIMDLWRKPNRVDQLLYLDFDYDLTFYKSINRNKSLGFLLQRMFLIVKTVSIDSLSDKKLFQGIQIKNELYRLRVQRLQQWRKNNF</sequence>
<dbReference type="AlphaFoldDB" id="A0A3B1E9B3"/>
<dbReference type="HAMAP" id="MF_01262">
    <property type="entry name" value="CCA_bact_type2"/>
    <property type="match status" value="1"/>
</dbReference>
<dbReference type="GO" id="GO:0000287">
    <property type="term" value="F:magnesium ion binding"/>
    <property type="evidence" value="ECO:0007669"/>
    <property type="project" value="UniProtKB-UniRule"/>
</dbReference>
<feature type="binding site" evidence="11">
    <location>
        <position position="8"/>
    </location>
    <ligand>
        <name>CTP</name>
        <dbReference type="ChEBI" id="CHEBI:37563"/>
    </ligand>
</feature>
<feature type="binding site" evidence="11">
    <location>
        <position position="8"/>
    </location>
    <ligand>
        <name>ATP</name>
        <dbReference type="ChEBI" id="CHEBI:30616"/>
    </ligand>
</feature>
<dbReference type="GO" id="GO:0000049">
    <property type="term" value="F:tRNA binding"/>
    <property type="evidence" value="ECO:0007669"/>
    <property type="project" value="UniProtKB-UniRule"/>
</dbReference>
<keyword evidence="14" id="KW-0378">Hydrolase</keyword>
<dbReference type="GO" id="GO:0016787">
    <property type="term" value="F:hydrolase activity"/>
    <property type="evidence" value="ECO:0007669"/>
    <property type="project" value="UniProtKB-KW"/>
</dbReference>
<dbReference type="PIRSF" id="PIRSF000813">
    <property type="entry name" value="CCA_bact"/>
    <property type="match status" value="1"/>
</dbReference>
<dbReference type="PANTHER" id="PTHR47545:SF1">
    <property type="entry name" value="MULTIFUNCTIONAL CCA PROTEIN"/>
    <property type="match status" value="1"/>
</dbReference>
<evidence type="ECO:0000256" key="10">
    <source>
        <dbReference type="ARBA" id="ARBA00022884"/>
    </source>
</evidence>
<feature type="binding site" evidence="11">
    <location>
        <position position="140"/>
    </location>
    <ligand>
        <name>ATP</name>
        <dbReference type="ChEBI" id="CHEBI:30616"/>
    </ligand>
</feature>
<feature type="binding site" evidence="11">
    <location>
        <position position="91"/>
    </location>
    <ligand>
        <name>CTP</name>
        <dbReference type="ChEBI" id="CHEBI:37563"/>
    </ligand>
</feature>
<reference evidence="15" key="1">
    <citation type="submission" date="2018-09" db="EMBL/GenBank/DDBJ databases">
        <authorList>
            <person name="Manzano-Marin A."/>
            <person name="Manzano-Marin A."/>
        </authorList>
    </citation>
    <scope>NUCLEOTIDE SEQUENCE [LARGE SCALE GENOMIC DNA]</scope>
    <source>
        <strain evidence="15">BuCistrobi</strain>
    </source>
</reference>
<accession>A0A3B1E9B3</accession>
<dbReference type="InterPro" id="IPR032828">
    <property type="entry name" value="PolyA_RNA-bd"/>
</dbReference>